<proteinExistence type="predicted"/>
<name>A0A1M7CLN2_9BACL</name>
<evidence type="ECO:0000313" key="1">
    <source>
        <dbReference type="EMBL" id="SHL67729.1"/>
    </source>
</evidence>
<dbReference type="RefSeq" id="WP_218587330.1">
    <property type="nucleotide sequence ID" value="NZ_FRCF01000002.1"/>
</dbReference>
<protein>
    <submittedName>
        <fullName evidence="1">Uncharacterized protein</fullName>
    </submittedName>
</protein>
<organism evidence="1 2">
    <name type="scientific">Lacicoccus alkaliphilus DSM 16010</name>
    <dbReference type="NCBI Taxonomy" id="1123231"/>
    <lineage>
        <taxon>Bacteria</taxon>
        <taxon>Bacillati</taxon>
        <taxon>Bacillota</taxon>
        <taxon>Bacilli</taxon>
        <taxon>Bacillales</taxon>
        <taxon>Salinicoccaceae</taxon>
        <taxon>Lacicoccus</taxon>
    </lineage>
</organism>
<dbReference type="AlphaFoldDB" id="A0A1M7CLN2"/>
<evidence type="ECO:0000313" key="2">
    <source>
        <dbReference type="Proteomes" id="UP000184206"/>
    </source>
</evidence>
<sequence>MRCLKCLSLDFKIFNSNLLQCNTCMTIDNLLHLAEDYFHCLDKVMPETVYSRRDIMHHLGFDLNNYAYTRLTGMLFQKVSARRYEFTGRRD</sequence>
<dbReference type="Proteomes" id="UP000184206">
    <property type="component" value="Unassembled WGS sequence"/>
</dbReference>
<dbReference type="STRING" id="1123231.SAMN02745189_00810"/>
<accession>A0A1M7CLN2</accession>
<dbReference type="EMBL" id="FRCF01000002">
    <property type="protein sequence ID" value="SHL67729.1"/>
    <property type="molecule type" value="Genomic_DNA"/>
</dbReference>
<reference evidence="1 2" key="1">
    <citation type="submission" date="2016-11" db="EMBL/GenBank/DDBJ databases">
        <authorList>
            <person name="Jaros S."/>
            <person name="Januszkiewicz K."/>
            <person name="Wedrychowicz H."/>
        </authorList>
    </citation>
    <scope>NUCLEOTIDE SEQUENCE [LARGE SCALE GENOMIC DNA]</scope>
    <source>
        <strain evidence="1 2">DSM 16010</strain>
    </source>
</reference>
<gene>
    <name evidence="1" type="ORF">SAMN02745189_00810</name>
</gene>
<keyword evidence="2" id="KW-1185">Reference proteome</keyword>